<proteinExistence type="inferred from homology"/>
<evidence type="ECO:0000256" key="6">
    <source>
        <dbReference type="ARBA" id="ARBA00022989"/>
    </source>
</evidence>
<dbReference type="SUPFAM" id="SSF161098">
    <property type="entry name" value="MetI-like"/>
    <property type="match status" value="1"/>
</dbReference>
<dbReference type="EMBL" id="LGUG01000004">
    <property type="protein sequence ID" value="KON96153.1"/>
    <property type="molecule type" value="Genomic_DNA"/>
</dbReference>
<evidence type="ECO:0000256" key="7">
    <source>
        <dbReference type="ARBA" id="ARBA00023136"/>
    </source>
</evidence>
<evidence type="ECO:0000313" key="13">
    <source>
        <dbReference type="Proteomes" id="UP000037269"/>
    </source>
</evidence>
<evidence type="ECO:0000256" key="9">
    <source>
        <dbReference type="SAM" id="Phobius"/>
    </source>
</evidence>
<dbReference type="PANTHER" id="PTHR42929:SF5">
    <property type="entry name" value="ABC TRANSPORTER PERMEASE PROTEIN"/>
    <property type="match status" value="1"/>
</dbReference>
<dbReference type="PROSITE" id="PS50928">
    <property type="entry name" value="ABC_TM1"/>
    <property type="match status" value="1"/>
</dbReference>
<dbReference type="PATRIC" id="fig|47500.8.peg.4550"/>
<evidence type="ECO:0000256" key="8">
    <source>
        <dbReference type="SAM" id="MobiDB-lite"/>
    </source>
</evidence>
<organism evidence="11 13">
    <name type="scientific">Aneurinibacillus migulanus</name>
    <name type="common">Bacillus migulanus</name>
    <dbReference type="NCBI Taxonomy" id="47500"/>
    <lineage>
        <taxon>Bacteria</taxon>
        <taxon>Bacillati</taxon>
        <taxon>Bacillota</taxon>
        <taxon>Bacilli</taxon>
        <taxon>Bacillales</taxon>
        <taxon>Paenibacillaceae</taxon>
        <taxon>Aneurinibacillus group</taxon>
        <taxon>Aneurinibacillus</taxon>
    </lineage>
</organism>
<evidence type="ECO:0000259" key="10">
    <source>
        <dbReference type="PROSITE" id="PS50928"/>
    </source>
</evidence>
<feature type="domain" description="ABC transmembrane type-1" evidence="10">
    <location>
        <begin position="96"/>
        <end position="302"/>
    </location>
</feature>
<dbReference type="OrthoDB" id="9807047at2"/>
<dbReference type="STRING" id="47500.AF333_12325"/>
<dbReference type="GeneID" id="42305960"/>
<evidence type="ECO:0000256" key="2">
    <source>
        <dbReference type="ARBA" id="ARBA00007069"/>
    </source>
</evidence>
<feature type="transmembrane region" description="Helical" evidence="9">
    <location>
        <begin position="183"/>
        <end position="205"/>
    </location>
</feature>
<feature type="transmembrane region" description="Helical" evidence="9">
    <location>
        <begin position="278"/>
        <end position="302"/>
    </location>
</feature>
<reference evidence="11 13" key="1">
    <citation type="submission" date="2015-07" db="EMBL/GenBank/DDBJ databases">
        <title>Fjat-14205 dsm 2895.</title>
        <authorList>
            <person name="Liu B."/>
            <person name="Wang J."/>
            <person name="Zhu Y."/>
            <person name="Liu G."/>
            <person name="Chen Q."/>
            <person name="Chen Z."/>
            <person name="Lan J."/>
            <person name="Che J."/>
            <person name="Ge C."/>
            <person name="Shi H."/>
            <person name="Pan Z."/>
            <person name="Liu X."/>
        </authorList>
    </citation>
    <scope>NUCLEOTIDE SEQUENCE [LARGE SCALE GENOMIC DNA]</scope>
    <source>
        <strain evidence="11 13">DSM 2895</strain>
    </source>
</reference>
<dbReference type="GO" id="GO:0005886">
    <property type="term" value="C:plasma membrane"/>
    <property type="evidence" value="ECO:0007669"/>
    <property type="project" value="UniProtKB-SubCell"/>
</dbReference>
<evidence type="ECO:0000256" key="1">
    <source>
        <dbReference type="ARBA" id="ARBA00004651"/>
    </source>
</evidence>
<evidence type="ECO:0000256" key="4">
    <source>
        <dbReference type="ARBA" id="ARBA00022475"/>
    </source>
</evidence>
<keyword evidence="3" id="KW-0813">Transport</keyword>
<accession>A0A0D1XCK1</accession>
<evidence type="ECO:0000313" key="12">
    <source>
        <dbReference type="EMBL" id="SDI73375.1"/>
    </source>
</evidence>
<protein>
    <submittedName>
        <fullName evidence="11">ABC transporter permease</fullName>
    </submittedName>
    <submittedName>
        <fullName evidence="12">Putative spermidine/putrescine transport system permease protein</fullName>
    </submittedName>
</protein>
<name>A0A0D1XCK1_ANEMI</name>
<dbReference type="RefSeq" id="WP_043068878.1">
    <property type="nucleotide sequence ID" value="NZ_BJOA01000154.1"/>
</dbReference>
<gene>
    <name evidence="11" type="ORF">AF333_12325</name>
    <name evidence="12" type="ORF">SAMN04487909_10738</name>
</gene>
<feature type="region of interest" description="Disordered" evidence="8">
    <location>
        <begin position="1"/>
        <end position="30"/>
    </location>
</feature>
<dbReference type="Proteomes" id="UP000037269">
    <property type="component" value="Unassembled WGS sequence"/>
</dbReference>
<keyword evidence="13" id="KW-1185">Reference proteome</keyword>
<keyword evidence="5 9" id="KW-0812">Transmembrane</keyword>
<keyword evidence="7 9" id="KW-0472">Membrane</keyword>
<feature type="transmembrane region" description="Helical" evidence="9">
    <location>
        <begin position="39"/>
        <end position="62"/>
    </location>
</feature>
<feature type="transmembrane region" description="Helical" evidence="9">
    <location>
        <begin position="96"/>
        <end position="118"/>
    </location>
</feature>
<dbReference type="Gene3D" id="1.10.3720.10">
    <property type="entry name" value="MetI-like"/>
    <property type="match status" value="1"/>
</dbReference>
<dbReference type="AlphaFoldDB" id="A0A0D1XCK1"/>
<sequence>MESVRHYAHQEVTQDPPVTPKQETDPGQRKKKKAYVPGLLLLLPILLFIFGFFVVPMLYILYLSFIYTDSPNATNAVFSLKNYILFFTDSYYLSSLWITVKVSLYTVLVSLLLGYPVALTMAKSSPRIRGYIALLIAAPLLVSIVVRNFGWYLLLLPNGTINSILTSLGIIDSPLKLLFSEIGVVIGLSNAYLPFMILAIATSLYNIDPSLERASAILGASPLRSFFSVTLPLSLPGIISGCVLVFSMSMSAYVTPALMGGANVPMMPVVAYDQINNLLRWTFGSALSYVLLATTMIMVTVFTRGFEKSKFREVFR</sequence>
<keyword evidence="6 9" id="KW-1133">Transmembrane helix</keyword>
<comment type="subcellular location">
    <subcellularLocation>
        <location evidence="1">Cell membrane</location>
        <topology evidence="1">Multi-pass membrane protein</topology>
    </subcellularLocation>
</comment>
<dbReference type="InterPro" id="IPR035906">
    <property type="entry name" value="MetI-like_sf"/>
</dbReference>
<feature type="transmembrane region" description="Helical" evidence="9">
    <location>
        <begin position="225"/>
        <end position="246"/>
    </location>
</feature>
<evidence type="ECO:0000313" key="11">
    <source>
        <dbReference type="EMBL" id="KON96153.1"/>
    </source>
</evidence>
<evidence type="ECO:0000256" key="5">
    <source>
        <dbReference type="ARBA" id="ARBA00022692"/>
    </source>
</evidence>
<dbReference type="CDD" id="cd06261">
    <property type="entry name" value="TM_PBP2"/>
    <property type="match status" value="1"/>
</dbReference>
<keyword evidence="4" id="KW-1003">Cell membrane</keyword>
<dbReference type="GO" id="GO:0055085">
    <property type="term" value="P:transmembrane transport"/>
    <property type="evidence" value="ECO:0007669"/>
    <property type="project" value="InterPro"/>
</dbReference>
<dbReference type="PANTHER" id="PTHR42929">
    <property type="entry name" value="INNER MEMBRANE ABC TRANSPORTER PERMEASE PROTEIN YDCU-RELATED-RELATED"/>
    <property type="match status" value="1"/>
</dbReference>
<evidence type="ECO:0000313" key="14">
    <source>
        <dbReference type="Proteomes" id="UP000182836"/>
    </source>
</evidence>
<dbReference type="Proteomes" id="UP000182836">
    <property type="component" value="Unassembled WGS sequence"/>
</dbReference>
<comment type="similarity">
    <text evidence="2">Belongs to the binding-protein-dependent transport system permease family. CysTW subfamily.</text>
</comment>
<dbReference type="InterPro" id="IPR000515">
    <property type="entry name" value="MetI-like"/>
</dbReference>
<reference evidence="12 14" key="2">
    <citation type="submission" date="2016-10" db="EMBL/GenBank/DDBJ databases">
        <authorList>
            <person name="de Groot N.N."/>
        </authorList>
    </citation>
    <scope>NUCLEOTIDE SEQUENCE [LARGE SCALE GENOMIC DNA]</scope>
    <source>
        <strain evidence="12 14">DSM 2895</strain>
    </source>
</reference>
<feature type="transmembrane region" description="Helical" evidence="9">
    <location>
        <begin position="130"/>
        <end position="146"/>
    </location>
</feature>
<evidence type="ECO:0000256" key="3">
    <source>
        <dbReference type="ARBA" id="ARBA00022448"/>
    </source>
</evidence>
<dbReference type="EMBL" id="FNED01000007">
    <property type="protein sequence ID" value="SDI73375.1"/>
    <property type="molecule type" value="Genomic_DNA"/>
</dbReference>